<evidence type="ECO:0000256" key="6">
    <source>
        <dbReference type="SAM" id="Phobius"/>
    </source>
</evidence>
<feature type="domain" description="RDD" evidence="7">
    <location>
        <begin position="6"/>
        <end position="133"/>
    </location>
</feature>
<dbReference type="AlphaFoldDB" id="A0A1Y0D240"/>
<keyword evidence="9" id="KW-1185">Reference proteome</keyword>
<evidence type="ECO:0000256" key="2">
    <source>
        <dbReference type="ARBA" id="ARBA00022475"/>
    </source>
</evidence>
<dbReference type="KEGG" id="opf:CBP31_02185"/>
<keyword evidence="5 6" id="KW-0472">Membrane</keyword>
<evidence type="ECO:0000259" key="7">
    <source>
        <dbReference type="Pfam" id="PF06271"/>
    </source>
</evidence>
<keyword evidence="4 6" id="KW-1133">Transmembrane helix</keyword>
<evidence type="ECO:0000256" key="5">
    <source>
        <dbReference type="ARBA" id="ARBA00023136"/>
    </source>
</evidence>
<keyword evidence="2" id="KW-1003">Cell membrane</keyword>
<organism evidence="8 9">
    <name type="scientific">Oceanisphaera profunda</name>
    <dbReference type="NCBI Taxonomy" id="1416627"/>
    <lineage>
        <taxon>Bacteria</taxon>
        <taxon>Pseudomonadati</taxon>
        <taxon>Pseudomonadota</taxon>
        <taxon>Gammaproteobacteria</taxon>
        <taxon>Aeromonadales</taxon>
        <taxon>Aeromonadaceae</taxon>
        <taxon>Oceanisphaera</taxon>
    </lineage>
</organism>
<dbReference type="Proteomes" id="UP000243937">
    <property type="component" value="Chromosome"/>
</dbReference>
<dbReference type="GO" id="GO:0005886">
    <property type="term" value="C:plasma membrane"/>
    <property type="evidence" value="ECO:0007669"/>
    <property type="project" value="UniProtKB-SubCell"/>
</dbReference>
<dbReference type="EMBL" id="CP021377">
    <property type="protein sequence ID" value="ART81583.1"/>
    <property type="molecule type" value="Genomic_DNA"/>
</dbReference>
<accession>A0A1Y0D240</accession>
<reference evidence="8 9" key="1">
    <citation type="journal article" date="2014" name="Int. J. Syst. Evol. Microbiol.">
        <title>Oceanisphaera profunda sp. nov., a marine bacterium isolated from deep-sea sediment, and emended description of the genus Oceanisphaera.</title>
        <authorList>
            <person name="Xu Z."/>
            <person name="Zhang X.Y."/>
            <person name="Su H.N."/>
            <person name="Yu Z.C."/>
            <person name="Liu C."/>
            <person name="Li H."/>
            <person name="Chen X.L."/>
            <person name="Song X.Y."/>
            <person name="Xie B.B."/>
            <person name="Qin Q.L."/>
            <person name="Zhou B.C."/>
            <person name="Shi M."/>
            <person name="Huang Y."/>
            <person name="Zhang Y.Z."/>
        </authorList>
    </citation>
    <scope>NUCLEOTIDE SEQUENCE [LARGE SCALE GENOMIC DNA]</scope>
    <source>
        <strain evidence="8 9">SM1222</strain>
    </source>
</reference>
<feature type="transmembrane region" description="Helical" evidence="6">
    <location>
        <begin position="101"/>
        <end position="120"/>
    </location>
</feature>
<dbReference type="PANTHER" id="PTHR36115">
    <property type="entry name" value="PROLINE-RICH ANTIGEN HOMOLOG-RELATED"/>
    <property type="match status" value="1"/>
</dbReference>
<dbReference type="RefSeq" id="WP_087034669.1">
    <property type="nucleotide sequence ID" value="NZ_CP021377.1"/>
</dbReference>
<evidence type="ECO:0000313" key="8">
    <source>
        <dbReference type="EMBL" id="ART81583.1"/>
    </source>
</evidence>
<feature type="transmembrane region" description="Helical" evidence="6">
    <location>
        <begin position="6"/>
        <end position="36"/>
    </location>
</feature>
<dbReference type="InterPro" id="IPR051791">
    <property type="entry name" value="Pra-immunoreactive"/>
</dbReference>
<protein>
    <submittedName>
        <fullName evidence="8">RDD family protein</fullName>
    </submittedName>
</protein>
<dbReference type="PANTHER" id="PTHR36115:SF4">
    <property type="entry name" value="MEMBRANE PROTEIN"/>
    <property type="match status" value="1"/>
</dbReference>
<name>A0A1Y0D240_9GAMM</name>
<evidence type="ECO:0000256" key="4">
    <source>
        <dbReference type="ARBA" id="ARBA00022989"/>
    </source>
</evidence>
<dbReference type="InterPro" id="IPR010432">
    <property type="entry name" value="RDD"/>
</dbReference>
<evidence type="ECO:0000313" key="9">
    <source>
        <dbReference type="Proteomes" id="UP000243937"/>
    </source>
</evidence>
<gene>
    <name evidence="8" type="ORF">CBP31_02185</name>
</gene>
<evidence type="ECO:0000256" key="3">
    <source>
        <dbReference type="ARBA" id="ARBA00022692"/>
    </source>
</evidence>
<keyword evidence="3 6" id="KW-0812">Transmembrane</keyword>
<dbReference type="Pfam" id="PF06271">
    <property type="entry name" value="RDD"/>
    <property type="match status" value="1"/>
</dbReference>
<sequence length="153" mass="17493">MENKEYAGFWIRCGAALIDMVVLIIITVVPLFFIYGDAFFIEDKNIHGIWDLLFSYILPFVGTIWFWLKYRATPGKIATKLEIVDALTGNKMSTGQAIGRYFAYIISTVPFGLGFIWIGIDKRKQGWHDKLAGTVVIRNLHKESVQFEIRPDA</sequence>
<comment type="subcellular location">
    <subcellularLocation>
        <location evidence="1">Cell membrane</location>
        <topology evidence="1">Multi-pass membrane protein</topology>
    </subcellularLocation>
</comment>
<proteinExistence type="predicted"/>
<evidence type="ECO:0000256" key="1">
    <source>
        <dbReference type="ARBA" id="ARBA00004651"/>
    </source>
</evidence>
<dbReference type="OrthoDB" id="9793824at2"/>
<feature type="transmembrane region" description="Helical" evidence="6">
    <location>
        <begin position="48"/>
        <end position="68"/>
    </location>
</feature>